<proteinExistence type="predicted"/>
<dbReference type="PANTHER" id="PTHR16291">
    <property type="entry name" value="NUCLEAR CAP-BINDING PROTEIN SUBUNIT 3"/>
    <property type="match status" value="1"/>
</dbReference>
<evidence type="ECO:0000256" key="1">
    <source>
        <dbReference type="SAM" id="MobiDB-lite"/>
    </source>
</evidence>
<dbReference type="GO" id="GO:0005634">
    <property type="term" value="C:nucleus"/>
    <property type="evidence" value="ECO:0007669"/>
    <property type="project" value="TreeGrafter"/>
</dbReference>
<name>A0AAD4GKR2_BOLED</name>
<dbReference type="GO" id="GO:0003729">
    <property type="term" value="F:mRNA binding"/>
    <property type="evidence" value="ECO:0007669"/>
    <property type="project" value="InterPro"/>
</dbReference>
<dbReference type="InterPro" id="IPR019416">
    <property type="entry name" value="NCBP3"/>
</dbReference>
<feature type="region of interest" description="Disordered" evidence="1">
    <location>
        <begin position="214"/>
        <end position="235"/>
    </location>
</feature>
<reference evidence="2" key="2">
    <citation type="journal article" date="2020" name="Nat. Commun.">
        <title>Large-scale genome sequencing of mycorrhizal fungi provides insights into the early evolution of symbiotic traits.</title>
        <authorList>
            <person name="Miyauchi S."/>
            <person name="Kiss E."/>
            <person name="Kuo A."/>
            <person name="Drula E."/>
            <person name="Kohler A."/>
            <person name="Sanchez-Garcia M."/>
            <person name="Morin E."/>
            <person name="Andreopoulos B."/>
            <person name="Barry K.W."/>
            <person name="Bonito G."/>
            <person name="Buee M."/>
            <person name="Carver A."/>
            <person name="Chen C."/>
            <person name="Cichocki N."/>
            <person name="Clum A."/>
            <person name="Culley D."/>
            <person name="Crous P.W."/>
            <person name="Fauchery L."/>
            <person name="Girlanda M."/>
            <person name="Hayes R.D."/>
            <person name="Keri Z."/>
            <person name="LaButti K."/>
            <person name="Lipzen A."/>
            <person name="Lombard V."/>
            <person name="Magnuson J."/>
            <person name="Maillard F."/>
            <person name="Murat C."/>
            <person name="Nolan M."/>
            <person name="Ohm R.A."/>
            <person name="Pangilinan J."/>
            <person name="Pereira M.F."/>
            <person name="Perotto S."/>
            <person name="Peter M."/>
            <person name="Pfister S."/>
            <person name="Riley R."/>
            <person name="Sitrit Y."/>
            <person name="Stielow J.B."/>
            <person name="Szollosi G."/>
            <person name="Zifcakova L."/>
            <person name="Stursova M."/>
            <person name="Spatafora J.W."/>
            <person name="Tedersoo L."/>
            <person name="Vaario L.M."/>
            <person name="Yamada A."/>
            <person name="Yan M."/>
            <person name="Wang P."/>
            <person name="Xu J."/>
            <person name="Bruns T."/>
            <person name="Baldrian P."/>
            <person name="Vilgalys R."/>
            <person name="Dunand C."/>
            <person name="Henrissat B."/>
            <person name="Grigoriev I.V."/>
            <person name="Hibbett D."/>
            <person name="Nagy L.G."/>
            <person name="Martin F.M."/>
        </authorList>
    </citation>
    <scope>NUCLEOTIDE SEQUENCE</scope>
    <source>
        <strain evidence="2">BED1</strain>
    </source>
</reference>
<accession>A0AAD4GKR2</accession>
<sequence>MDNLLASGSLEETVSHSYDAVLSNEEVLEERVVGSNEDTQPALLDRIGSNKVYLLSDSTHTRTTKRKRPDAEEDEDVDMDEDSALRANALFLTGVPISHLPTARVFAYVTHFDAQPIGLEWVNDSSCVLVFESKTLARTAHRYLRKTAAEDMDDYGFVTAKSVPVTLWLPEDRISKSLGQGEGLRGTIRMRWAKNGDVKKKGAMKESEFYKKYGASAGKDGDVPQKRRRDERSLLEASKLDDDLDAYLGSDRRTSYSPPLTGTHADQLSEGRSLVERTSFPDSSGNLGRRISSALRDSRFRDVRRSHNGDERGDFRRGKGRGRRDPRPQKTQKELDDELDAFLNEKD</sequence>
<dbReference type="EMBL" id="WHUW01000002">
    <property type="protein sequence ID" value="KAF8450909.1"/>
    <property type="molecule type" value="Genomic_DNA"/>
</dbReference>
<feature type="region of interest" description="Disordered" evidence="1">
    <location>
        <begin position="249"/>
        <end position="347"/>
    </location>
</feature>
<organism evidence="2 3">
    <name type="scientific">Boletus edulis BED1</name>
    <dbReference type="NCBI Taxonomy" id="1328754"/>
    <lineage>
        <taxon>Eukaryota</taxon>
        <taxon>Fungi</taxon>
        <taxon>Dikarya</taxon>
        <taxon>Basidiomycota</taxon>
        <taxon>Agaricomycotina</taxon>
        <taxon>Agaricomycetes</taxon>
        <taxon>Agaricomycetidae</taxon>
        <taxon>Boletales</taxon>
        <taxon>Boletineae</taxon>
        <taxon>Boletaceae</taxon>
        <taxon>Boletoideae</taxon>
        <taxon>Boletus</taxon>
    </lineage>
</organism>
<evidence type="ECO:0000313" key="3">
    <source>
        <dbReference type="Proteomes" id="UP001194468"/>
    </source>
</evidence>
<dbReference type="Pfam" id="PF10309">
    <property type="entry name" value="NCBP3"/>
    <property type="match status" value="1"/>
</dbReference>
<dbReference type="AlphaFoldDB" id="A0AAD4GKR2"/>
<feature type="compositionally biased region" description="Polar residues" evidence="1">
    <location>
        <begin position="255"/>
        <end position="266"/>
    </location>
</feature>
<evidence type="ECO:0008006" key="4">
    <source>
        <dbReference type="Google" id="ProtNLM"/>
    </source>
</evidence>
<reference evidence="2" key="1">
    <citation type="submission" date="2019-10" db="EMBL/GenBank/DDBJ databases">
        <authorList>
            <consortium name="DOE Joint Genome Institute"/>
            <person name="Kuo A."/>
            <person name="Miyauchi S."/>
            <person name="Kiss E."/>
            <person name="Drula E."/>
            <person name="Kohler A."/>
            <person name="Sanchez-Garcia M."/>
            <person name="Andreopoulos B."/>
            <person name="Barry K.W."/>
            <person name="Bonito G."/>
            <person name="Buee M."/>
            <person name="Carver A."/>
            <person name="Chen C."/>
            <person name="Cichocki N."/>
            <person name="Clum A."/>
            <person name="Culley D."/>
            <person name="Crous P.W."/>
            <person name="Fauchery L."/>
            <person name="Girlanda M."/>
            <person name="Hayes R."/>
            <person name="Keri Z."/>
            <person name="LaButti K."/>
            <person name="Lipzen A."/>
            <person name="Lombard V."/>
            <person name="Magnuson J."/>
            <person name="Maillard F."/>
            <person name="Morin E."/>
            <person name="Murat C."/>
            <person name="Nolan M."/>
            <person name="Ohm R."/>
            <person name="Pangilinan J."/>
            <person name="Pereira M."/>
            <person name="Perotto S."/>
            <person name="Peter M."/>
            <person name="Riley R."/>
            <person name="Sitrit Y."/>
            <person name="Stielow B."/>
            <person name="Szollosi G."/>
            <person name="Zifcakova L."/>
            <person name="Stursova M."/>
            <person name="Spatafora J.W."/>
            <person name="Tedersoo L."/>
            <person name="Vaario L.-M."/>
            <person name="Yamada A."/>
            <person name="Yan M."/>
            <person name="Wang P."/>
            <person name="Xu J."/>
            <person name="Bruns T."/>
            <person name="Baldrian P."/>
            <person name="Vilgalys R."/>
            <person name="Henrissat B."/>
            <person name="Grigoriev I.V."/>
            <person name="Hibbett D."/>
            <person name="Nagy L.G."/>
            <person name="Martin F.M."/>
        </authorList>
    </citation>
    <scope>NUCLEOTIDE SEQUENCE</scope>
    <source>
        <strain evidence="2">BED1</strain>
    </source>
</reference>
<gene>
    <name evidence="2" type="ORF">L210DRAFT_3627262</name>
</gene>
<feature type="region of interest" description="Disordered" evidence="1">
    <location>
        <begin position="58"/>
        <end position="78"/>
    </location>
</feature>
<dbReference type="Proteomes" id="UP001194468">
    <property type="component" value="Unassembled WGS sequence"/>
</dbReference>
<feature type="compositionally biased region" description="Basic and acidic residues" evidence="1">
    <location>
        <begin position="219"/>
        <end position="235"/>
    </location>
</feature>
<feature type="compositionally biased region" description="Basic and acidic residues" evidence="1">
    <location>
        <begin position="296"/>
        <end position="334"/>
    </location>
</feature>
<dbReference type="PANTHER" id="PTHR16291:SF0">
    <property type="entry name" value="NUCLEAR CAP-BINDING PROTEIN SUBUNIT 3"/>
    <property type="match status" value="1"/>
</dbReference>
<protein>
    <recommendedName>
        <fullName evidence="4">Chromatin target of PRMT1 protein C-terminal domain-containing protein</fullName>
    </recommendedName>
</protein>
<dbReference type="GO" id="GO:0000340">
    <property type="term" value="F:RNA 7-methylguanosine cap binding"/>
    <property type="evidence" value="ECO:0007669"/>
    <property type="project" value="InterPro"/>
</dbReference>
<comment type="caution">
    <text evidence="2">The sequence shown here is derived from an EMBL/GenBank/DDBJ whole genome shotgun (WGS) entry which is preliminary data.</text>
</comment>
<evidence type="ECO:0000313" key="2">
    <source>
        <dbReference type="EMBL" id="KAF8450909.1"/>
    </source>
</evidence>
<keyword evidence="3" id="KW-1185">Reference proteome</keyword>